<proteinExistence type="predicted"/>
<dbReference type="Gene3D" id="3.40.710.10">
    <property type="entry name" value="DD-peptidase/beta-lactamase superfamily"/>
    <property type="match status" value="1"/>
</dbReference>
<evidence type="ECO:0000259" key="1">
    <source>
        <dbReference type="Pfam" id="PF00144"/>
    </source>
</evidence>
<sequence>MGDTTSAYTSAHVVHSDVSLDDLTRETLNYLAGAQFIRSGLPGLGISVTIANQTWSKAFGFADIATKSPFRLDDHFRIASLTKTFTATAILRLVDRGQLHLDDVLDQFVPGIPNGSRITVRNLLSMTSGVFDYPSDPEARAAFELDPAMPWTPAESVEIMRRHPPDFEPGTRTVYCHSNFALLGVILEAVTGLPAADVINTEVVANVPGLSRTNFPTEQTVPAPHPVGYAPDPDPARPLRVVDNVNPAVVWTAGAMTSTIDDLIAWSRELTTSTLLSCELQQERLRSNRFHGHSMNLGYGLGIMTLNDLVGHNGALVGGSSAMFRLPLHDTTFIVVSNSSDNFRSATMAIALHLVRALFPGQIG</sequence>
<evidence type="ECO:0000313" key="3">
    <source>
        <dbReference type="Proteomes" id="UP000655868"/>
    </source>
</evidence>
<dbReference type="PANTHER" id="PTHR46825:SF7">
    <property type="entry name" value="D-ALANYL-D-ALANINE CARBOXYPEPTIDASE"/>
    <property type="match status" value="1"/>
</dbReference>
<organism evidence="2 3">
    <name type="scientific">Antrihabitans stalagmiti</name>
    <dbReference type="NCBI Taxonomy" id="2799499"/>
    <lineage>
        <taxon>Bacteria</taxon>
        <taxon>Bacillati</taxon>
        <taxon>Actinomycetota</taxon>
        <taxon>Actinomycetes</taxon>
        <taxon>Mycobacteriales</taxon>
        <taxon>Nocardiaceae</taxon>
        <taxon>Antrihabitans</taxon>
    </lineage>
</organism>
<dbReference type="Pfam" id="PF00144">
    <property type="entry name" value="Beta-lactamase"/>
    <property type="match status" value="1"/>
</dbReference>
<accession>A0A934NNN8</accession>
<reference evidence="2" key="1">
    <citation type="submission" date="2020-12" db="EMBL/GenBank/DDBJ databases">
        <title>Antrihabitans popcorni sp. nov. and Antrihabitans auranticaus sp. nov., isolated from a larva cave.</title>
        <authorList>
            <person name="Lee S.D."/>
            <person name="Kim I.S."/>
        </authorList>
    </citation>
    <scope>NUCLEOTIDE SEQUENCE</scope>
    <source>
        <strain evidence="2">YC3-6</strain>
    </source>
</reference>
<keyword evidence="3" id="KW-1185">Reference proteome</keyword>
<dbReference type="EMBL" id="JAEMNV010000002">
    <property type="protein sequence ID" value="MBJ8338593.1"/>
    <property type="molecule type" value="Genomic_DNA"/>
</dbReference>
<dbReference type="InterPro" id="IPR001466">
    <property type="entry name" value="Beta-lactam-related"/>
</dbReference>
<evidence type="ECO:0000313" key="2">
    <source>
        <dbReference type="EMBL" id="MBJ8338593.1"/>
    </source>
</evidence>
<dbReference type="SUPFAM" id="SSF56601">
    <property type="entry name" value="beta-lactamase/transpeptidase-like"/>
    <property type="match status" value="1"/>
</dbReference>
<dbReference type="PANTHER" id="PTHR46825">
    <property type="entry name" value="D-ALANYL-D-ALANINE-CARBOXYPEPTIDASE/ENDOPEPTIDASE AMPH"/>
    <property type="match status" value="1"/>
</dbReference>
<dbReference type="InterPro" id="IPR012338">
    <property type="entry name" value="Beta-lactam/transpept-like"/>
</dbReference>
<gene>
    <name evidence="2" type="ORF">JGU71_06830</name>
</gene>
<feature type="domain" description="Beta-lactamase-related" evidence="1">
    <location>
        <begin position="38"/>
        <end position="349"/>
    </location>
</feature>
<dbReference type="InterPro" id="IPR050491">
    <property type="entry name" value="AmpC-like"/>
</dbReference>
<dbReference type="AlphaFoldDB" id="A0A934NNN8"/>
<protein>
    <submittedName>
        <fullName evidence="2">Beta-lactamase family protein</fullName>
    </submittedName>
</protein>
<comment type="caution">
    <text evidence="2">The sequence shown here is derived from an EMBL/GenBank/DDBJ whole genome shotgun (WGS) entry which is preliminary data.</text>
</comment>
<dbReference type="RefSeq" id="WP_199703264.1">
    <property type="nucleotide sequence ID" value="NZ_JAEMNV010000002.1"/>
</dbReference>
<dbReference type="Proteomes" id="UP000655868">
    <property type="component" value="Unassembled WGS sequence"/>
</dbReference>
<name>A0A934NNN8_9NOCA</name>